<evidence type="ECO:0000313" key="1">
    <source>
        <dbReference type="EMBL" id="KAI5425446.1"/>
    </source>
</evidence>
<reference evidence="1 2" key="1">
    <citation type="journal article" date="2022" name="Nat. Genet.">
        <title>Improved pea reference genome and pan-genome highlight genomic features and evolutionary characteristics.</title>
        <authorList>
            <person name="Yang T."/>
            <person name="Liu R."/>
            <person name="Luo Y."/>
            <person name="Hu S."/>
            <person name="Wang D."/>
            <person name="Wang C."/>
            <person name="Pandey M.K."/>
            <person name="Ge S."/>
            <person name="Xu Q."/>
            <person name="Li N."/>
            <person name="Li G."/>
            <person name="Huang Y."/>
            <person name="Saxena R.K."/>
            <person name="Ji Y."/>
            <person name="Li M."/>
            <person name="Yan X."/>
            <person name="He Y."/>
            <person name="Liu Y."/>
            <person name="Wang X."/>
            <person name="Xiang C."/>
            <person name="Varshney R.K."/>
            <person name="Ding H."/>
            <person name="Gao S."/>
            <person name="Zong X."/>
        </authorList>
    </citation>
    <scope>NUCLEOTIDE SEQUENCE [LARGE SCALE GENOMIC DNA]</scope>
    <source>
        <strain evidence="1 2">cv. Zhongwan 6</strain>
    </source>
</reference>
<keyword evidence="2" id="KW-1185">Reference proteome</keyword>
<organism evidence="1 2">
    <name type="scientific">Pisum sativum</name>
    <name type="common">Garden pea</name>
    <name type="synonym">Lathyrus oleraceus</name>
    <dbReference type="NCBI Taxonomy" id="3888"/>
    <lineage>
        <taxon>Eukaryota</taxon>
        <taxon>Viridiplantae</taxon>
        <taxon>Streptophyta</taxon>
        <taxon>Embryophyta</taxon>
        <taxon>Tracheophyta</taxon>
        <taxon>Spermatophyta</taxon>
        <taxon>Magnoliopsida</taxon>
        <taxon>eudicotyledons</taxon>
        <taxon>Gunneridae</taxon>
        <taxon>Pentapetalae</taxon>
        <taxon>rosids</taxon>
        <taxon>fabids</taxon>
        <taxon>Fabales</taxon>
        <taxon>Fabaceae</taxon>
        <taxon>Papilionoideae</taxon>
        <taxon>50 kb inversion clade</taxon>
        <taxon>NPAAA clade</taxon>
        <taxon>Hologalegina</taxon>
        <taxon>IRL clade</taxon>
        <taxon>Fabeae</taxon>
        <taxon>Lathyrus</taxon>
    </lineage>
</organism>
<name>A0A9D4XVF9_PEA</name>
<proteinExistence type="predicted"/>
<dbReference type="Gene3D" id="3.60.10.10">
    <property type="entry name" value="Endonuclease/exonuclease/phosphatase"/>
    <property type="match status" value="1"/>
</dbReference>
<comment type="caution">
    <text evidence="1">The sequence shown here is derived from an EMBL/GenBank/DDBJ whole genome shotgun (WGS) entry which is preliminary data.</text>
</comment>
<dbReference type="Gramene" id="Psat03G0130100-T1">
    <property type="protein sequence ID" value="KAI5425446.1"/>
    <property type="gene ID" value="KIW84_031301"/>
</dbReference>
<gene>
    <name evidence="1" type="ORF">KIW84_031301</name>
</gene>
<protein>
    <recommendedName>
        <fullName evidence="3">Cysteine-rich receptor-like protein kinase</fullName>
    </recommendedName>
</protein>
<dbReference type="EMBL" id="JAMSHJ010000003">
    <property type="protein sequence ID" value="KAI5425446.1"/>
    <property type="molecule type" value="Genomic_DNA"/>
</dbReference>
<dbReference type="InterPro" id="IPR036691">
    <property type="entry name" value="Endo/exonu/phosph_ase_sf"/>
</dbReference>
<evidence type="ECO:0008006" key="3">
    <source>
        <dbReference type="Google" id="ProtNLM"/>
    </source>
</evidence>
<dbReference type="Proteomes" id="UP001058974">
    <property type="component" value="Chromosome 3"/>
</dbReference>
<dbReference type="AlphaFoldDB" id="A0A9D4XVF9"/>
<accession>A0A9D4XVF9</accession>
<sequence>MLNGRSYGRLARLGGEIVILWMKDLKLSFSFKGKGFVGINAEWRGRNLFIVNVYSSCQIALKRKMWKELLEVKTKFNIGDWIVGGDFNSVSCCVVGSSGDDSSSIRKDASSKVLDNILLKENLLRQKSRLLWLKEGDSRIEDVGGIKKEVRNFLKSNFQENNWVRPILGDVEFVSLSYVDSKSLEETFSEVEIKATVWSCNGDKSHGPGGFSFSFLQDCWELVKEDVICFVVEFYDNPSITKVVTASFITFVPKIRNPQLLSNYRPICLVSCEILALKHRCQD</sequence>
<dbReference type="SUPFAM" id="SSF56219">
    <property type="entry name" value="DNase I-like"/>
    <property type="match status" value="1"/>
</dbReference>
<evidence type="ECO:0000313" key="2">
    <source>
        <dbReference type="Proteomes" id="UP001058974"/>
    </source>
</evidence>